<evidence type="ECO:0000313" key="6">
    <source>
        <dbReference type="Proteomes" id="UP000275719"/>
    </source>
</evidence>
<dbReference type="GO" id="GO:0003796">
    <property type="term" value="F:lysozyme activity"/>
    <property type="evidence" value="ECO:0007669"/>
    <property type="project" value="InterPro"/>
</dbReference>
<evidence type="ECO:0000256" key="1">
    <source>
        <dbReference type="ARBA" id="ARBA00010646"/>
    </source>
</evidence>
<keyword evidence="2 5" id="KW-0378">Hydrolase</keyword>
<protein>
    <submittedName>
        <fullName evidence="5">Glycoside hydrolase family 25 protein</fullName>
    </submittedName>
</protein>
<dbReference type="InterPro" id="IPR017853">
    <property type="entry name" value="GH"/>
</dbReference>
<evidence type="ECO:0000256" key="3">
    <source>
        <dbReference type="ARBA" id="ARBA00023295"/>
    </source>
</evidence>
<organism evidence="5 6">
    <name type="scientific">Paenimyroides tangerinum</name>
    <dbReference type="NCBI Taxonomy" id="2488728"/>
    <lineage>
        <taxon>Bacteria</taxon>
        <taxon>Pseudomonadati</taxon>
        <taxon>Bacteroidota</taxon>
        <taxon>Flavobacteriia</taxon>
        <taxon>Flavobacteriales</taxon>
        <taxon>Flavobacteriaceae</taxon>
        <taxon>Paenimyroides</taxon>
    </lineage>
</organism>
<keyword evidence="4" id="KW-0472">Membrane</keyword>
<dbReference type="PANTHER" id="PTHR34135">
    <property type="entry name" value="LYSOZYME"/>
    <property type="match status" value="1"/>
</dbReference>
<gene>
    <name evidence="5" type="ORF">EG240_05140</name>
</gene>
<dbReference type="PROSITE" id="PS51904">
    <property type="entry name" value="GLYCOSYL_HYDROL_F25_2"/>
    <property type="match status" value="1"/>
</dbReference>
<dbReference type="SMART" id="SM00641">
    <property type="entry name" value="Glyco_25"/>
    <property type="match status" value="1"/>
</dbReference>
<dbReference type="OrthoDB" id="9798192at2"/>
<name>A0A3P3W8V7_9FLAO</name>
<evidence type="ECO:0000313" key="5">
    <source>
        <dbReference type="EMBL" id="RRJ91585.1"/>
    </source>
</evidence>
<keyword evidence="4" id="KW-1133">Transmembrane helix</keyword>
<dbReference type="GO" id="GO:0009253">
    <property type="term" value="P:peptidoglycan catabolic process"/>
    <property type="evidence" value="ECO:0007669"/>
    <property type="project" value="InterPro"/>
</dbReference>
<dbReference type="Pfam" id="PF01183">
    <property type="entry name" value="Glyco_hydro_25"/>
    <property type="match status" value="1"/>
</dbReference>
<sequence>MTTQTKIPQKPVRKRNVKKKKSETPAWRWYIRIALIVAIIGFVGWFLFTFREGISYYFGSKFDKKDDKNMVFDVRNIEVMKRHDDMLFGIDVSHYQGPIIWDSLNLMYDEFPIDFVFVRSTMGIDGVDARFDQNYKQARAFHFIRGAYHYYRPNESSVEQAENFIKNTKLEPGDFPPILDIEELPKKQSMDSLKVGLKKWLQIVEKHYKVKPILYSGEHFYKTHLKEDFADYEVWVANYNFFVENIKPEWMMWQFTEKGTVPGIRSKVDVNIFNGSKNDLRQKLIK</sequence>
<dbReference type="GO" id="GO:0016052">
    <property type="term" value="P:carbohydrate catabolic process"/>
    <property type="evidence" value="ECO:0007669"/>
    <property type="project" value="TreeGrafter"/>
</dbReference>
<keyword evidence="6" id="KW-1185">Reference proteome</keyword>
<keyword evidence="4" id="KW-0812">Transmembrane</keyword>
<dbReference type="Proteomes" id="UP000275719">
    <property type="component" value="Unassembled WGS sequence"/>
</dbReference>
<dbReference type="GO" id="GO:0016998">
    <property type="term" value="P:cell wall macromolecule catabolic process"/>
    <property type="evidence" value="ECO:0007669"/>
    <property type="project" value="InterPro"/>
</dbReference>
<accession>A0A3P3W8V7</accession>
<keyword evidence="3" id="KW-0326">Glycosidase</keyword>
<dbReference type="CDD" id="cd06524">
    <property type="entry name" value="GH25_YegX-like"/>
    <property type="match status" value="1"/>
</dbReference>
<feature type="transmembrane region" description="Helical" evidence="4">
    <location>
        <begin position="29"/>
        <end position="48"/>
    </location>
</feature>
<dbReference type="InterPro" id="IPR002053">
    <property type="entry name" value="Glyco_hydro_25"/>
</dbReference>
<evidence type="ECO:0000256" key="4">
    <source>
        <dbReference type="SAM" id="Phobius"/>
    </source>
</evidence>
<dbReference type="EMBL" id="RQVQ01000009">
    <property type="protein sequence ID" value="RRJ91585.1"/>
    <property type="molecule type" value="Genomic_DNA"/>
</dbReference>
<proteinExistence type="inferred from homology"/>
<comment type="similarity">
    <text evidence="1">Belongs to the glycosyl hydrolase 25 family.</text>
</comment>
<dbReference type="SUPFAM" id="SSF51445">
    <property type="entry name" value="(Trans)glycosidases"/>
    <property type="match status" value="1"/>
</dbReference>
<dbReference type="InterPro" id="IPR018077">
    <property type="entry name" value="Glyco_hydro_fam25_subgr"/>
</dbReference>
<dbReference type="AlphaFoldDB" id="A0A3P3W8V7"/>
<dbReference type="PANTHER" id="PTHR34135:SF2">
    <property type="entry name" value="LYSOZYME"/>
    <property type="match status" value="1"/>
</dbReference>
<evidence type="ECO:0000256" key="2">
    <source>
        <dbReference type="ARBA" id="ARBA00022801"/>
    </source>
</evidence>
<reference evidence="5 6" key="1">
    <citation type="submission" date="2018-11" db="EMBL/GenBank/DDBJ databases">
        <title>Flavobacterium sp. nov., YIM 102701-2 draft genome.</title>
        <authorList>
            <person name="Li G."/>
            <person name="Jiang Y."/>
        </authorList>
    </citation>
    <scope>NUCLEOTIDE SEQUENCE [LARGE SCALE GENOMIC DNA]</scope>
    <source>
        <strain evidence="5 6">YIM 102701-2</strain>
    </source>
</reference>
<dbReference type="Gene3D" id="3.20.20.80">
    <property type="entry name" value="Glycosidases"/>
    <property type="match status" value="1"/>
</dbReference>
<comment type="caution">
    <text evidence="5">The sequence shown here is derived from an EMBL/GenBank/DDBJ whole genome shotgun (WGS) entry which is preliminary data.</text>
</comment>